<evidence type="ECO:0000313" key="3">
    <source>
        <dbReference type="Proteomes" id="UP001165080"/>
    </source>
</evidence>
<comment type="caution">
    <text evidence="2">The sequence shown here is derived from an EMBL/GenBank/DDBJ whole genome shotgun (WGS) entry which is preliminary data.</text>
</comment>
<gene>
    <name evidence="2" type="primary">PLESTM_012641</name>
    <name evidence="2" type="ORF">PLESTB_000594500</name>
</gene>
<feature type="compositionally biased region" description="Gly residues" evidence="1">
    <location>
        <begin position="1211"/>
        <end position="1220"/>
    </location>
</feature>
<feature type="region of interest" description="Disordered" evidence="1">
    <location>
        <begin position="872"/>
        <end position="891"/>
    </location>
</feature>
<feature type="compositionally biased region" description="Low complexity" evidence="1">
    <location>
        <begin position="104"/>
        <end position="133"/>
    </location>
</feature>
<feature type="region of interest" description="Disordered" evidence="1">
    <location>
        <begin position="943"/>
        <end position="970"/>
    </location>
</feature>
<feature type="region of interest" description="Disordered" evidence="1">
    <location>
        <begin position="1181"/>
        <end position="1220"/>
    </location>
</feature>
<feature type="compositionally biased region" description="Low complexity" evidence="1">
    <location>
        <begin position="398"/>
        <end position="412"/>
    </location>
</feature>
<evidence type="ECO:0000313" key="2">
    <source>
        <dbReference type="EMBL" id="GLC52203.1"/>
    </source>
</evidence>
<feature type="region of interest" description="Disordered" evidence="1">
    <location>
        <begin position="365"/>
        <end position="412"/>
    </location>
</feature>
<accession>A0A9W6BHP4</accession>
<reference evidence="2 3" key="1">
    <citation type="journal article" date="2023" name="Commun. Biol.">
        <title>Reorganization of the ancestral sex-determining regions during the evolution of trioecy in Pleodorina starrii.</title>
        <authorList>
            <person name="Takahashi K."/>
            <person name="Suzuki S."/>
            <person name="Kawai-Toyooka H."/>
            <person name="Yamamoto K."/>
            <person name="Hamaji T."/>
            <person name="Ootsuki R."/>
            <person name="Yamaguchi H."/>
            <person name="Kawachi M."/>
            <person name="Higashiyama T."/>
            <person name="Nozaki H."/>
        </authorList>
    </citation>
    <scope>NUCLEOTIDE SEQUENCE [LARGE SCALE GENOMIC DNA]</scope>
    <source>
        <strain evidence="2 3">NIES-4479</strain>
    </source>
</reference>
<feature type="compositionally biased region" description="Gly residues" evidence="1">
    <location>
        <begin position="766"/>
        <end position="796"/>
    </location>
</feature>
<evidence type="ECO:0000256" key="1">
    <source>
        <dbReference type="SAM" id="MobiDB-lite"/>
    </source>
</evidence>
<feature type="region of interest" description="Disordered" evidence="1">
    <location>
        <begin position="765"/>
        <end position="796"/>
    </location>
</feature>
<sequence length="1328" mass="130567">MSADDWVPLLRGVLQAAAKPYSRGVNSKAAFDGKGIGGAWALLAEISRRPDFPSELRRLVAATYPRQPNCRSGLDQLLQRLLLERPPLAACVVRPLMQRHMRPGEAAGGDPAAAAATTGGGAADRSGASMGGDAQAGSNAGTVEQAGKAAGLGGGVGGAGRRVREVEEEGEADQRAGPLEEGAAGAGAGVEEAEEEAPTGKGRPLGVARGEGARTGRPETVAAAAVYDRRQLPVSWLLRCFGEVSEPLRCLWPPERQQELRAHVLAAAAVSFAEHHYGSGGEGRRVSYIPGSPVVQFVRDCFAATPPCARMGLLEDAMRLTAQSALQPPPHHQGNADGAAAGAVAPSAGAEVQVEVEVEVVQVGTTADDGDDEGGQSRPEGPSVKRRRLLEPEPPPAAAQIAFPPSSAPLPQLAPAALRDAGEAAMVTEGQRRVPAPRNGGDPWVVRGQGGAVPWAALLAHVCEEEEAAVEAAVREPTDPRVMSPRAMCELLLARGDLFGPADIAAAAPSLLCFLASLEPSQSAQLLAAVLACPASADTTSPPLLLPPLLPPPTLPEAVPGCWASHVAGIAAAAAGGGGGGGLAAALAVLRRPSRLRAVAVLLPVRAVAVAGQQKQPQRGKKRGRGQGGKAAAELVPLPAPPSLTALWLLSHVVPVLLRPLALAEREAEGEQGAAQRLEGQGGEEPGAGNGISNGGRGGSGGGGADSMDGDGSGARALACLAALLRTPQLLLPDQPQEDPEGEGEGEVLPVAARVLALQIRQLGGSATGNGSGPGPVQRLGGGGGAGGSGGEEAGGGAAQRRLAALLCGAFGVVAPTGGAGGGGGLGNAAASWGSLRAVAEELIGATRARAEAGGEAGALGAPPAWTEAGPCAAASGRGGTHGSFPSRPPAQTAQPAIRLWPAIRPLLALLDHLPYGNPVVTAVHAVLLTALLQRSLQIEVAGGGDGGGGPPTDGSRRAAPDCPNGPSAGAGCWTREGESLARGFEEAGAAAASEILDLLVVEAATAGGGGGGGVDGGGGGCAASTTWQSAVRLSAAAKLDVLRVVSLAADVTYRRGGCGAAASDAAAAAAGEGVTESGTQGADVDAAAAAAAGRSWAATRAVGGSPGLSPMVTTVSERLGRSVAEVAQALLAHQNPAAAAALGSTTATAAALARLTPQALLARLAAGVVAAGREEAAGAAARPLPQGCAAGAPPTAARDPLPEERLSSDDGGGAGDGGGGDTAAECLVRLLRRCTAAAAALRPFSPEPFGSSAAGSGATSLPGTSAGIGVAAFGAGGGGGGGGVASRAGGALQGTLSVGLDHRVAGPQLVQQTQQALRLLAAAVYGG</sequence>
<feature type="region of interest" description="Disordered" evidence="1">
    <location>
        <begin position="612"/>
        <end position="631"/>
    </location>
</feature>
<feature type="region of interest" description="Disordered" evidence="1">
    <location>
        <begin position="669"/>
        <end position="710"/>
    </location>
</feature>
<feature type="region of interest" description="Disordered" evidence="1">
    <location>
        <begin position="325"/>
        <end position="348"/>
    </location>
</feature>
<keyword evidence="3" id="KW-1185">Reference proteome</keyword>
<feature type="region of interest" description="Disordered" evidence="1">
    <location>
        <begin position="102"/>
        <end position="217"/>
    </location>
</feature>
<feature type="compositionally biased region" description="Low complexity" evidence="1">
    <location>
        <begin position="335"/>
        <end position="348"/>
    </location>
</feature>
<feature type="compositionally biased region" description="Gly residues" evidence="1">
    <location>
        <begin position="943"/>
        <end position="952"/>
    </location>
</feature>
<feature type="compositionally biased region" description="Gly residues" evidence="1">
    <location>
        <begin position="150"/>
        <end position="160"/>
    </location>
</feature>
<protein>
    <submittedName>
        <fullName evidence="2">Uncharacterized protein</fullName>
    </submittedName>
</protein>
<name>A0A9W6BHP4_9CHLO</name>
<dbReference type="Proteomes" id="UP001165080">
    <property type="component" value="Unassembled WGS sequence"/>
</dbReference>
<organism evidence="2 3">
    <name type="scientific">Pleodorina starrii</name>
    <dbReference type="NCBI Taxonomy" id="330485"/>
    <lineage>
        <taxon>Eukaryota</taxon>
        <taxon>Viridiplantae</taxon>
        <taxon>Chlorophyta</taxon>
        <taxon>core chlorophytes</taxon>
        <taxon>Chlorophyceae</taxon>
        <taxon>CS clade</taxon>
        <taxon>Chlamydomonadales</taxon>
        <taxon>Volvocaceae</taxon>
        <taxon>Pleodorina</taxon>
    </lineage>
</organism>
<proteinExistence type="predicted"/>
<feature type="compositionally biased region" description="Gly residues" evidence="1">
    <location>
        <begin position="680"/>
        <end position="705"/>
    </location>
</feature>
<dbReference type="EMBL" id="BRXU01000005">
    <property type="protein sequence ID" value="GLC52203.1"/>
    <property type="molecule type" value="Genomic_DNA"/>
</dbReference>